<feature type="region of interest" description="Disordered" evidence="7">
    <location>
        <begin position="203"/>
        <end position="230"/>
    </location>
</feature>
<dbReference type="PANTHER" id="PTHR36118:SF1">
    <property type="entry name" value="ION-TRANSLOCATING OXIDOREDUCTASE COMPLEX SUBUNIT G"/>
    <property type="match status" value="1"/>
</dbReference>
<evidence type="ECO:0000256" key="1">
    <source>
        <dbReference type="ARBA" id="ARBA00022448"/>
    </source>
</evidence>
<organism evidence="9 10">
    <name type="scientific">Desulfobacter postgatei 2ac9</name>
    <dbReference type="NCBI Taxonomy" id="879212"/>
    <lineage>
        <taxon>Bacteria</taxon>
        <taxon>Pseudomonadati</taxon>
        <taxon>Thermodesulfobacteriota</taxon>
        <taxon>Desulfobacteria</taxon>
        <taxon>Desulfobacterales</taxon>
        <taxon>Desulfobacteraceae</taxon>
        <taxon>Desulfobacter</taxon>
    </lineage>
</organism>
<comment type="cofactor">
    <cofactor evidence="6">
        <name>FMN</name>
        <dbReference type="ChEBI" id="CHEBI:58210"/>
    </cofactor>
</comment>
<keyword evidence="4 6" id="KW-0288">FMN</keyword>
<dbReference type="RefSeq" id="WP_004073301.1">
    <property type="nucleotide sequence ID" value="NZ_CM001488.1"/>
</dbReference>
<dbReference type="AlphaFoldDB" id="I5B352"/>
<comment type="similarity">
    <text evidence="6">Belongs to the RnfG family.</text>
</comment>
<evidence type="ECO:0000256" key="2">
    <source>
        <dbReference type="ARBA" id="ARBA00022553"/>
    </source>
</evidence>
<dbReference type="GO" id="GO:0005886">
    <property type="term" value="C:plasma membrane"/>
    <property type="evidence" value="ECO:0007669"/>
    <property type="project" value="UniProtKB-SubCell"/>
</dbReference>
<feature type="modified residue" description="FMN phosphoryl threonine" evidence="6">
    <location>
        <position position="183"/>
    </location>
</feature>
<keyword evidence="9" id="KW-0830">Ubiquinone</keyword>
<evidence type="ECO:0000313" key="9">
    <source>
        <dbReference type="EMBL" id="EIM63915.1"/>
    </source>
</evidence>
<comment type="function">
    <text evidence="6">Part of a membrane-bound complex that couples electron transfer with translocation of ions across the membrane.</text>
</comment>
<keyword evidence="6" id="KW-1003">Cell membrane</keyword>
<protein>
    <recommendedName>
        <fullName evidence="6">Ion-translocating oxidoreductase complex subunit G</fullName>
        <ecNumber evidence="6">7.-.-.-</ecNumber>
    </recommendedName>
    <alternativeName>
        <fullName evidence="6">Rnf electron transport complex subunit G</fullName>
    </alternativeName>
</protein>
<evidence type="ECO:0000259" key="8">
    <source>
        <dbReference type="SMART" id="SM00900"/>
    </source>
</evidence>
<evidence type="ECO:0000313" key="10">
    <source>
        <dbReference type="Proteomes" id="UP000005778"/>
    </source>
</evidence>
<dbReference type="PANTHER" id="PTHR36118">
    <property type="entry name" value="ION-TRANSLOCATING OXIDOREDUCTASE COMPLEX SUBUNIT G"/>
    <property type="match status" value="1"/>
</dbReference>
<dbReference type="GO" id="GO:0009055">
    <property type="term" value="F:electron transfer activity"/>
    <property type="evidence" value="ECO:0007669"/>
    <property type="project" value="InterPro"/>
</dbReference>
<reference evidence="9 10" key="2">
    <citation type="submission" date="2012-02" db="EMBL/GenBank/DDBJ databases">
        <title>Improved High-Quality Draft sequence of Desulfobacter postgatei 2ac9.</title>
        <authorList>
            <consortium name="US DOE Joint Genome Institute"/>
            <person name="Lucas S."/>
            <person name="Han J."/>
            <person name="Lapidus A."/>
            <person name="Cheng J.-F."/>
            <person name="Goodwin L."/>
            <person name="Pitluck S."/>
            <person name="Peters L."/>
            <person name="Ovchinnikova G."/>
            <person name="Held B."/>
            <person name="Detter J.C."/>
            <person name="Han C."/>
            <person name="Tapia R."/>
            <person name="Land M."/>
            <person name="Hauser L."/>
            <person name="Kyrpides N."/>
            <person name="Ivanova N."/>
            <person name="Pagani I."/>
            <person name="Orellana R."/>
            <person name="Lovley D."/>
            <person name="Woyke T."/>
        </authorList>
    </citation>
    <scope>NUCLEOTIDE SEQUENCE [LARGE SCALE GENOMIC DNA]</scope>
    <source>
        <strain evidence="9 10">2ac9</strain>
    </source>
</reference>
<proteinExistence type="inferred from homology"/>
<keyword evidence="1 6" id="KW-0813">Transport</keyword>
<keyword evidence="2 6" id="KW-0597">Phosphoprotein</keyword>
<evidence type="ECO:0000256" key="6">
    <source>
        <dbReference type="HAMAP-Rule" id="MF_00479"/>
    </source>
</evidence>
<dbReference type="GO" id="GO:0022900">
    <property type="term" value="P:electron transport chain"/>
    <property type="evidence" value="ECO:0007669"/>
    <property type="project" value="UniProtKB-UniRule"/>
</dbReference>
<dbReference type="STRING" id="879212.DespoDRAFT_02016"/>
<dbReference type="InterPro" id="IPR007329">
    <property type="entry name" value="FMN-bd"/>
</dbReference>
<keyword evidence="6" id="KW-0472">Membrane</keyword>
<name>I5B352_9BACT</name>
<dbReference type="SMART" id="SM00900">
    <property type="entry name" value="FMN_bind"/>
    <property type="match status" value="1"/>
</dbReference>
<dbReference type="PIRSF" id="PIRSF006091">
    <property type="entry name" value="E_trnsport_RnfG"/>
    <property type="match status" value="1"/>
</dbReference>
<keyword evidence="6" id="KW-0812">Transmembrane</keyword>
<dbReference type="EC" id="7.-.-.-" evidence="6"/>
<dbReference type="GO" id="GO:0010181">
    <property type="term" value="F:FMN binding"/>
    <property type="evidence" value="ECO:0007669"/>
    <property type="project" value="InterPro"/>
</dbReference>
<dbReference type="EMBL" id="CM001488">
    <property type="protein sequence ID" value="EIM63915.1"/>
    <property type="molecule type" value="Genomic_DNA"/>
</dbReference>
<keyword evidence="3 6" id="KW-0285">Flavoprotein</keyword>
<feature type="domain" description="FMN-binding" evidence="8">
    <location>
        <begin position="109"/>
        <end position="200"/>
    </location>
</feature>
<accession>I5B352</accession>
<dbReference type="HOGENOM" id="CLU_077882_2_1_7"/>
<dbReference type="Pfam" id="PF04205">
    <property type="entry name" value="FMN_bind"/>
    <property type="match status" value="1"/>
</dbReference>
<gene>
    <name evidence="6" type="primary">rnfG</name>
    <name evidence="9" type="ORF">DespoDRAFT_02016</name>
</gene>
<evidence type="ECO:0000256" key="7">
    <source>
        <dbReference type="SAM" id="MobiDB-lite"/>
    </source>
</evidence>
<keyword evidence="6" id="KW-1278">Translocase</keyword>
<evidence type="ECO:0000256" key="4">
    <source>
        <dbReference type="ARBA" id="ARBA00022643"/>
    </source>
</evidence>
<keyword evidence="10" id="KW-1185">Reference proteome</keyword>
<dbReference type="HAMAP" id="MF_00479">
    <property type="entry name" value="RsxG_RnfG"/>
    <property type="match status" value="1"/>
</dbReference>
<dbReference type="OrthoDB" id="9787579at2"/>
<dbReference type="eggNOG" id="COG4659">
    <property type="taxonomic scope" value="Bacteria"/>
</dbReference>
<dbReference type="Proteomes" id="UP000005778">
    <property type="component" value="Chromosome"/>
</dbReference>
<evidence type="ECO:0000256" key="3">
    <source>
        <dbReference type="ARBA" id="ARBA00022630"/>
    </source>
</evidence>
<comment type="subcellular location">
    <subcellularLocation>
        <location evidence="6">Cell membrane</location>
        <topology evidence="6">Single-pass membrane protein</topology>
    </subcellularLocation>
</comment>
<keyword evidence="6" id="KW-1133">Transmembrane helix</keyword>
<dbReference type="InterPro" id="IPR010209">
    <property type="entry name" value="Ion_transpt_RnfG/RsxG"/>
</dbReference>
<comment type="subunit">
    <text evidence="6">The complex is composed of six subunits: RnfA, RnfB, RnfC, RnfD, RnfE and RnfG.</text>
</comment>
<sequence>MSLKKSNLAQAWLVLLLATLFGTALAGIQAKLGPVIEANKIKETMAKIPVLVLGEDLAAELAAENQTLTIKSRVIEIKQNGTTKFYTVYDVWLPDGKMVGHVVKADGQGYADKIELLLGLDAQGKSITGLFVLDQKETPGLGAKIMEDAWRGQFKEKSTENTLAVVKGGGGKEDQIDAISGATISSRSVTGIVNTTIANVTSQLQVTDGPDDNKSPAIQNEEPGKNKERS</sequence>
<keyword evidence="5 6" id="KW-0249">Electron transport</keyword>
<reference evidence="9 10" key="1">
    <citation type="submission" date="2011-09" db="EMBL/GenBank/DDBJ databases">
        <authorList>
            <consortium name="US DOE Joint Genome Institute (JGI-PGF)"/>
            <person name="Lucas S."/>
            <person name="Han J."/>
            <person name="Lapidus A."/>
            <person name="Cheng J.-F."/>
            <person name="Goodwin L."/>
            <person name="Pitluck S."/>
            <person name="Peters L."/>
            <person name="Land M.L."/>
            <person name="Hauser L."/>
            <person name="Orellana R."/>
            <person name="Lovley D."/>
            <person name="Woyke T.J."/>
        </authorList>
    </citation>
    <scope>NUCLEOTIDE SEQUENCE [LARGE SCALE GENOMIC DNA]</scope>
    <source>
        <strain evidence="9 10">2ac9</strain>
    </source>
</reference>
<evidence type="ECO:0000256" key="5">
    <source>
        <dbReference type="ARBA" id="ARBA00022982"/>
    </source>
</evidence>